<dbReference type="InterPro" id="IPR029058">
    <property type="entry name" value="AB_hydrolase_fold"/>
</dbReference>
<dbReference type="AlphaFoldDB" id="A0A439CW82"/>
<dbReference type="Proteomes" id="UP000286045">
    <property type="component" value="Unassembled WGS sequence"/>
</dbReference>
<dbReference type="GO" id="GO:0016787">
    <property type="term" value="F:hydrolase activity"/>
    <property type="evidence" value="ECO:0007669"/>
    <property type="project" value="InterPro"/>
</dbReference>
<sequence length="253" mass="28183">MSSSASGFSSCCLQTFTWSGTPTGTETKLAANDAYVTGDNKDAAVLFIHDLFGWRYNNIRLLADHYAREADVTVYVPDFFGGWVADHKLVEDERFDLIDLPKMAKLNSREIRGPEMVACAKALKAEHGFQRLGAIGFCYGGWAVCHLASKERGEKLVDAISFGHPSWLVQEDIANLTVPIQLLAPEIDPSFTPELKKYTFATLLDLNLPFEYVHYPAIVHGSLVRGSEKLEKEREAMAAAKNSAVAWFRRLLH</sequence>
<dbReference type="Gene3D" id="3.40.50.1820">
    <property type="entry name" value="alpha/beta hydrolase"/>
    <property type="match status" value="1"/>
</dbReference>
<evidence type="ECO:0000313" key="3">
    <source>
        <dbReference type="Proteomes" id="UP000286045"/>
    </source>
</evidence>
<dbReference type="InterPro" id="IPR002925">
    <property type="entry name" value="Dienelactn_hydro"/>
</dbReference>
<proteinExistence type="predicted"/>
<accession>A0A439CW82</accession>
<feature type="domain" description="Dienelactone hydrolase" evidence="1">
    <location>
        <begin position="35"/>
        <end position="250"/>
    </location>
</feature>
<comment type="caution">
    <text evidence="2">The sequence shown here is derived from an EMBL/GenBank/DDBJ whole genome shotgun (WGS) entry which is preliminary data.</text>
</comment>
<dbReference type="PANTHER" id="PTHR17630:SF55">
    <property type="entry name" value="DIENELACTONE HYDROLASE FAMILY PROTEIN (AFU_ORTHOLOGUE AFUA_1G01900)"/>
    <property type="match status" value="1"/>
</dbReference>
<protein>
    <recommendedName>
        <fullName evidence="1">Dienelactone hydrolase domain-containing protein</fullName>
    </recommendedName>
</protein>
<reference evidence="2 3" key="1">
    <citation type="submission" date="2018-12" db="EMBL/GenBank/DDBJ databases">
        <title>Draft genome sequence of Xylaria grammica IHI A82.</title>
        <authorList>
            <person name="Buettner E."/>
            <person name="Kellner H."/>
        </authorList>
    </citation>
    <scope>NUCLEOTIDE SEQUENCE [LARGE SCALE GENOMIC DNA]</scope>
    <source>
        <strain evidence="2 3">IHI A82</strain>
    </source>
</reference>
<dbReference type="STRING" id="363999.A0A439CW82"/>
<organism evidence="2 3">
    <name type="scientific">Xylaria grammica</name>
    <dbReference type="NCBI Taxonomy" id="363999"/>
    <lineage>
        <taxon>Eukaryota</taxon>
        <taxon>Fungi</taxon>
        <taxon>Dikarya</taxon>
        <taxon>Ascomycota</taxon>
        <taxon>Pezizomycotina</taxon>
        <taxon>Sordariomycetes</taxon>
        <taxon>Xylariomycetidae</taxon>
        <taxon>Xylariales</taxon>
        <taxon>Xylariaceae</taxon>
        <taxon>Xylaria</taxon>
    </lineage>
</organism>
<dbReference type="EMBL" id="RYZI01000347">
    <property type="protein sequence ID" value="RWA06317.1"/>
    <property type="molecule type" value="Genomic_DNA"/>
</dbReference>
<dbReference type="PANTHER" id="PTHR17630">
    <property type="entry name" value="DIENELACTONE HYDROLASE"/>
    <property type="match status" value="1"/>
</dbReference>
<evidence type="ECO:0000259" key="1">
    <source>
        <dbReference type="Pfam" id="PF01738"/>
    </source>
</evidence>
<name>A0A439CW82_9PEZI</name>
<evidence type="ECO:0000313" key="2">
    <source>
        <dbReference type="EMBL" id="RWA06317.1"/>
    </source>
</evidence>
<dbReference type="Pfam" id="PF01738">
    <property type="entry name" value="DLH"/>
    <property type="match status" value="1"/>
</dbReference>
<keyword evidence="3" id="KW-1185">Reference proteome</keyword>
<dbReference type="SUPFAM" id="SSF53474">
    <property type="entry name" value="alpha/beta-Hydrolases"/>
    <property type="match status" value="1"/>
</dbReference>
<gene>
    <name evidence="2" type="ORF">EKO27_g8788</name>
</gene>